<feature type="chain" id="PRO_5015170683" evidence="2">
    <location>
        <begin position="20"/>
        <end position="122"/>
    </location>
</feature>
<evidence type="ECO:0000256" key="1">
    <source>
        <dbReference type="SAM" id="MobiDB-lite"/>
    </source>
</evidence>
<keyword evidence="4" id="KW-1185">Reference proteome</keyword>
<accession>A0A2P7ZAE2</accession>
<feature type="signal peptide" evidence="2">
    <location>
        <begin position="1"/>
        <end position="19"/>
    </location>
</feature>
<sequence>MKTTFFLTTFATFAALSFAIPNPEADQAPADTANIHARAVGGVSGGAYGGAPARSSGGYGSAPATGPAAAGDPVNYRSGAGARNTPARWSECDRYSCDDDDDCAAVNCGSCQQVGRSSWRCS</sequence>
<evidence type="ECO:0000313" key="4">
    <source>
        <dbReference type="Proteomes" id="UP000243723"/>
    </source>
</evidence>
<comment type="caution">
    <text evidence="3">The sequence shown here is derived from an EMBL/GenBank/DDBJ whole genome shotgun (WGS) entry which is preliminary data.</text>
</comment>
<keyword evidence="2" id="KW-0732">Signal</keyword>
<evidence type="ECO:0000256" key="2">
    <source>
        <dbReference type="SAM" id="SignalP"/>
    </source>
</evidence>
<dbReference type="EMBL" id="NHZQ01000251">
    <property type="protein sequence ID" value="PSK45180.1"/>
    <property type="molecule type" value="Genomic_DNA"/>
</dbReference>
<gene>
    <name evidence="3" type="ORF">B9Z65_2320</name>
</gene>
<reference evidence="3 4" key="1">
    <citation type="submission" date="2017-05" db="EMBL/GenBank/DDBJ databases">
        <title>Draft genome sequence of Elsinoe australis.</title>
        <authorList>
            <person name="Cheng Q."/>
        </authorList>
    </citation>
    <scope>NUCLEOTIDE SEQUENCE [LARGE SCALE GENOMIC DNA]</scope>
    <source>
        <strain evidence="3 4">NL1</strain>
    </source>
</reference>
<dbReference type="Proteomes" id="UP000243723">
    <property type="component" value="Unassembled WGS sequence"/>
</dbReference>
<proteinExistence type="predicted"/>
<feature type="compositionally biased region" description="Low complexity" evidence="1">
    <location>
        <begin position="54"/>
        <end position="73"/>
    </location>
</feature>
<name>A0A2P7ZAE2_9PEZI</name>
<feature type="region of interest" description="Disordered" evidence="1">
    <location>
        <begin position="54"/>
        <end position="87"/>
    </location>
</feature>
<protein>
    <submittedName>
        <fullName evidence="3">Uncharacterized protein</fullName>
    </submittedName>
</protein>
<evidence type="ECO:0000313" key="3">
    <source>
        <dbReference type="EMBL" id="PSK45180.1"/>
    </source>
</evidence>
<dbReference type="AlphaFoldDB" id="A0A2P7ZAE2"/>
<organism evidence="3 4">
    <name type="scientific">Elsinoe australis</name>
    <dbReference type="NCBI Taxonomy" id="40998"/>
    <lineage>
        <taxon>Eukaryota</taxon>
        <taxon>Fungi</taxon>
        <taxon>Dikarya</taxon>
        <taxon>Ascomycota</taxon>
        <taxon>Pezizomycotina</taxon>
        <taxon>Dothideomycetes</taxon>
        <taxon>Dothideomycetidae</taxon>
        <taxon>Myriangiales</taxon>
        <taxon>Elsinoaceae</taxon>
        <taxon>Elsinoe</taxon>
    </lineage>
</organism>